<sequence>MTKKMRVRESTCEFCKDGVREIDYKNVEVLSKYISKKGKILPRKTTGTCAFHQRKLAKAIKRARIIALLPFVESYYLS</sequence>
<keyword evidence="4" id="KW-0694">RNA-binding</keyword>
<evidence type="ECO:0000256" key="2">
    <source>
        <dbReference type="ARBA" id="ARBA00022980"/>
    </source>
</evidence>
<evidence type="ECO:0000313" key="6">
    <source>
        <dbReference type="EMBL" id="HGB36611.1"/>
    </source>
</evidence>
<gene>
    <name evidence="4 6" type="primary">rpsR</name>
    <name evidence="6" type="ORF">ENV38_06885</name>
</gene>
<dbReference type="AlphaFoldDB" id="A0A7V3NVV6"/>
<dbReference type="PANTHER" id="PTHR13479">
    <property type="entry name" value="30S RIBOSOMAL PROTEIN S18"/>
    <property type="match status" value="1"/>
</dbReference>
<accession>A0A7V3NVV6</accession>
<protein>
    <recommendedName>
        <fullName evidence="4">Small ribosomal subunit protein bS18</fullName>
    </recommendedName>
</protein>
<dbReference type="Gene3D" id="4.10.640.10">
    <property type="entry name" value="Ribosomal protein S18"/>
    <property type="match status" value="1"/>
</dbReference>
<dbReference type="HAMAP" id="MF_00270">
    <property type="entry name" value="Ribosomal_bS18"/>
    <property type="match status" value="1"/>
</dbReference>
<dbReference type="PRINTS" id="PR00974">
    <property type="entry name" value="RIBOSOMALS18"/>
</dbReference>
<dbReference type="GO" id="GO:0006412">
    <property type="term" value="P:translation"/>
    <property type="evidence" value="ECO:0007669"/>
    <property type="project" value="UniProtKB-UniRule"/>
</dbReference>
<evidence type="ECO:0000256" key="4">
    <source>
        <dbReference type="HAMAP-Rule" id="MF_00270"/>
    </source>
</evidence>
<keyword evidence="4" id="KW-0699">rRNA-binding</keyword>
<reference evidence="6" key="1">
    <citation type="journal article" date="2020" name="mSystems">
        <title>Genome- and Community-Level Interaction Insights into Carbon Utilization and Element Cycling Functions of Hydrothermarchaeota in Hydrothermal Sediment.</title>
        <authorList>
            <person name="Zhou Z."/>
            <person name="Liu Y."/>
            <person name="Xu W."/>
            <person name="Pan J."/>
            <person name="Luo Z.H."/>
            <person name="Li M."/>
        </authorList>
    </citation>
    <scope>NUCLEOTIDE SEQUENCE [LARGE SCALE GENOMIC DNA]</scope>
    <source>
        <strain evidence="6">SpSt-754</strain>
    </source>
</reference>
<comment type="function">
    <text evidence="4">Binds as a heterodimer with protein bS6 to the central domain of the 16S rRNA, where it helps stabilize the platform of the 30S subunit.</text>
</comment>
<dbReference type="GO" id="GO:0022627">
    <property type="term" value="C:cytosolic small ribosomal subunit"/>
    <property type="evidence" value="ECO:0007669"/>
    <property type="project" value="TreeGrafter"/>
</dbReference>
<dbReference type="GO" id="GO:0070181">
    <property type="term" value="F:small ribosomal subunit rRNA binding"/>
    <property type="evidence" value="ECO:0007669"/>
    <property type="project" value="TreeGrafter"/>
</dbReference>
<comment type="caution">
    <text evidence="6">The sequence shown here is derived from an EMBL/GenBank/DDBJ whole genome shotgun (WGS) entry which is preliminary data.</text>
</comment>
<keyword evidence="3 4" id="KW-0687">Ribonucleoprotein</keyword>
<dbReference type="EMBL" id="DTGD01000257">
    <property type="protein sequence ID" value="HGB36611.1"/>
    <property type="molecule type" value="Genomic_DNA"/>
</dbReference>
<dbReference type="InterPro" id="IPR036870">
    <property type="entry name" value="Ribosomal_bS18_sf"/>
</dbReference>
<organism evidence="6">
    <name type="scientific">candidate division WOR-3 bacterium</name>
    <dbReference type="NCBI Taxonomy" id="2052148"/>
    <lineage>
        <taxon>Bacteria</taxon>
        <taxon>Bacteria division WOR-3</taxon>
    </lineage>
</organism>
<comment type="similarity">
    <text evidence="1 4 5">Belongs to the bacterial ribosomal protein bS18 family.</text>
</comment>
<evidence type="ECO:0000256" key="5">
    <source>
        <dbReference type="RuleBase" id="RU003910"/>
    </source>
</evidence>
<dbReference type="GO" id="GO:0003735">
    <property type="term" value="F:structural constituent of ribosome"/>
    <property type="evidence" value="ECO:0007669"/>
    <property type="project" value="InterPro"/>
</dbReference>
<comment type="subunit">
    <text evidence="4">Part of the 30S ribosomal subunit. Forms a tight heterodimer with protein bS6.</text>
</comment>
<dbReference type="SUPFAM" id="SSF46911">
    <property type="entry name" value="Ribosomal protein S18"/>
    <property type="match status" value="1"/>
</dbReference>
<dbReference type="PANTHER" id="PTHR13479:SF40">
    <property type="entry name" value="SMALL RIBOSOMAL SUBUNIT PROTEIN BS18M"/>
    <property type="match status" value="1"/>
</dbReference>
<dbReference type="InterPro" id="IPR001648">
    <property type="entry name" value="Ribosomal_bS18"/>
</dbReference>
<evidence type="ECO:0000256" key="1">
    <source>
        <dbReference type="ARBA" id="ARBA00005589"/>
    </source>
</evidence>
<proteinExistence type="inferred from homology"/>
<name>A0A7V3NVV6_UNCW3</name>
<keyword evidence="2 4" id="KW-0689">Ribosomal protein</keyword>
<evidence type="ECO:0000256" key="3">
    <source>
        <dbReference type="ARBA" id="ARBA00023274"/>
    </source>
</evidence>
<dbReference type="NCBIfam" id="TIGR00165">
    <property type="entry name" value="S18"/>
    <property type="match status" value="1"/>
</dbReference>
<dbReference type="Pfam" id="PF01084">
    <property type="entry name" value="Ribosomal_S18"/>
    <property type="match status" value="1"/>
</dbReference>